<dbReference type="AlphaFoldDB" id="A0A9X1VDH0"/>
<reference evidence="1" key="1">
    <citation type="submission" date="2022-03" db="EMBL/GenBank/DDBJ databases">
        <title>Bacterial whole genome sequence for Hymenobacter sp. DH14.</title>
        <authorList>
            <person name="Le V."/>
        </authorList>
    </citation>
    <scope>NUCLEOTIDE SEQUENCE</scope>
    <source>
        <strain evidence="1">DH14</strain>
    </source>
</reference>
<evidence type="ECO:0000313" key="1">
    <source>
        <dbReference type="EMBL" id="MCI1186886.1"/>
    </source>
</evidence>
<name>A0A9X1VDH0_9BACT</name>
<gene>
    <name evidence="1" type="ORF">MON38_05600</name>
</gene>
<dbReference type="EMBL" id="JALBGC010000002">
    <property type="protein sequence ID" value="MCI1186886.1"/>
    <property type="molecule type" value="Genomic_DNA"/>
</dbReference>
<proteinExistence type="predicted"/>
<dbReference type="Proteomes" id="UP001139193">
    <property type="component" value="Unassembled WGS sequence"/>
</dbReference>
<keyword evidence="2" id="KW-1185">Reference proteome</keyword>
<organism evidence="1 2">
    <name type="scientific">Hymenobacter cyanobacteriorum</name>
    <dbReference type="NCBI Taxonomy" id="2926463"/>
    <lineage>
        <taxon>Bacteria</taxon>
        <taxon>Pseudomonadati</taxon>
        <taxon>Bacteroidota</taxon>
        <taxon>Cytophagia</taxon>
        <taxon>Cytophagales</taxon>
        <taxon>Hymenobacteraceae</taxon>
        <taxon>Hymenobacter</taxon>
    </lineage>
</organism>
<accession>A0A9X1VDH0</accession>
<evidence type="ECO:0000313" key="2">
    <source>
        <dbReference type="Proteomes" id="UP001139193"/>
    </source>
</evidence>
<protein>
    <submittedName>
        <fullName evidence="1">Uncharacterized protein</fullName>
    </submittedName>
</protein>
<sequence>MNWKGQILIRTLFGGPEAYYIFKQPSLLKNTFVLVHEDETELLSIEPDFKWTKLNSDYRLAASDAFEQLVRKELLLLTAIHCANYYLTMMAAAA</sequence>
<comment type="caution">
    <text evidence="1">The sequence shown here is derived from an EMBL/GenBank/DDBJ whole genome shotgun (WGS) entry which is preliminary data.</text>
</comment>